<gene>
    <name evidence="2" type="ORF">CDAR_52351</name>
</gene>
<comment type="caution">
    <text evidence="2">The sequence shown here is derived from an EMBL/GenBank/DDBJ whole genome shotgun (WGS) entry which is preliminary data.</text>
</comment>
<name>A0AAV4QMA3_9ARAC</name>
<accession>A0AAV4QMA3</accession>
<dbReference type="EMBL" id="BPLQ01004600">
    <property type="protein sequence ID" value="GIY09297.1"/>
    <property type="molecule type" value="Genomic_DNA"/>
</dbReference>
<keyword evidence="1" id="KW-1133">Transmembrane helix</keyword>
<evidence type="ECO:0000256" key="1">
    <source>
        <dbReference type="SAM" id="Phobius"/>
    </source>
</evidence>
<keyword evidence="1" id="KW-0812">Transmembrane</keyword>
<dbReference type="AlphaFoldDB" id="A0AAV4QMA3"/>
<keyword evidence="3" id="KW-1185">Reference proteome</keyword>
<evidence type="ECO:0000313" key="2">
    <source>
        <dbReference type="EMBL" id="GIY09297.1"/>
    </source>
</evidence>
<evidence type="ECO:0000313" key="3">
    <source>
        <dbReference type="Proteomes" id="UP001054837"/>
    </source>
</evidence>
<dbReference type="Proteomes" id="UP001054837">
    <property type="component" value="Unassembled WGS sequence"/>
</dbReference>
<organism evidence="2 3">
    <name type="scientific">Caerostris darwini</name>
    <dbReference type="NCBI Taxonomy" id="1538125"/>
    <lineage>
        <taxon>Eukaryota</taxon>
        <taxon>Metazoa</taxon>
        <taxon>Ecdysozoa</taxon>
        <taxon>Arthropoda</taxon>
        <taxon>Chelicerata</taxon>
        <taxon>Arachnida</taxon>
        <taxon>Araneae</taxon>
        <taxon>Araneomorphae</taxon>
        <taxon>Entelegynae</taxon>
        <taxon>Araneoidea</taxon>
        <taxon>Araneidae</taxon>
        <taxon>Caerostris</taxon>
    </lineage>
</organism>
<sequence length="157" mass="18003">MTDSQIKSIVKAFRTHATKTTVSNFKIKLPLSRKENNLRSSPREASSPRSWVSAVTLERGQIERQVNRYTRYGMEDAPLISRLVRSPYKRRPGLLRSLLTSATTVKFKIRSSSPSSLSLTEDLTRTRSFDSAEERSRFFLLLLVFSLDFIISRIFGL</sequence>
<keyword evidence="1" id="KW-0472">Membrane</keyword>
<proteinExistence type="predicted"/>
<feature type="transmembrane region" description="Helical" evidence="1">
    <location>
        <begin position="138"/>
        <end position="156"/>
    </location>
</feature>
<reference evidence="2 3" key="1">
    <citation type="submission" date="2021-06" db="EMBL/GenBank/DDBJ databases">
        <title>Caerostris darwini draft genome.</title>
        <authorList>
            <person name="Kono N."/>
            <person name="Arakawa K."/>
        </authorList>
    </citation>
    <scope>NUCLEOTIDE SEQUENCE [LARGE SCALE GENOMIC DNA]</scope>
</reference>
<protein>
    <submittedName>
        <fullName evidence="2">Uncharacterized protein</fullName>
    </submittedName>
</protein>